<dbReference type="CDD" id="cd03811">
    <property type="entry name" value="GT4_GT28_WabH-like"/>
    <property type="match status" value="1"/>
</dbReference>
<reference evidence="5 6" key="1">
    <citation type="submission" date="2020-08" db="EMBL/GenBank/DDBJ databases">
        <authorList>
            <person name="Liu C."/>
            <person name="Sun Q."/>
        </authorList>
    </citation>
    <scope>NUCLEOTIDE SEQUENCE [LARGE SCALE GENOMIC DNA]</scope>
    <source>
        <strain evidence="5 6">NSJ-45</strain>
    </source>
</reference>
<feature type="domain" description="Glycosyl transferase family 1" evidence="3">
    <location>
        <begin position="482"/>
        <end position="637"/>
    </location>
</feature>
<proteinExistence type="predicted"/>
<dbReference type="RefSeq" id="WP_187005919.1">
    <property type="nucleotide sequence ID" value="NZ_JACRWD010000001.1"/>
</dbReference>
<gene>
    <name evidence="5" type="ORF">H8891_07840</name>
</gene>
<keyword evidence="1" id="KW-0328">Glycosyltransferase</keyword>
<accession>A0ABR7K450</accession>
<evidence type="ECO:0000259" key="4">
    <source>
        <dbReference type="Pfam" id="PF00535"/>
    </source>
</evidence>
<keyword evidence="2" id="KW-0808">Transferase</keyword>
<evidence type="ECO:0000256" key="1">
    <source>
        <dbReference type="ARBA" id="ARBA00022676"/>
    </source>
</evidence>
<evidence type="ECO:0000259" key="3">
    <source>
        <dbReference type="Pfam" id="PF00534"/>
    </source>
</evidence>
<dbReference type="Gene3D" id="3.40.50.2000">
    <property type="entry name" value="Glycogen Phosphorylase B"/>
    <property type="match status" value="2"/>
</dbReference>
<dbReference type="Gene3D" id="3.90.550.10">
    <property type="entry name" value="Spore Coat Polysaccharide Biosynthesis Protein SpsA, Chain A"/>
    <property type="match status" value="1"/>
</dbReference>
<evidence type="ECO:0000256" key="2">
    <source>
        <dbReference type="ARBA" id="ARBA00022679"/>
    </source>
</evidence>
<feature type="domain" description="Glycosyltransferase 2-like" evidence="4">
    <location>
        <begin position="4"/>
        <end position="119"/>
    </location>
</feature>
<comment type="caution">
    <text evidence="5">The sequence shown here is derived from an EMBL/GenBank/DDBJ whole genome shotgun (WGS) entry which is preliminary data.</text>
</comment>
<name>A0ABR7K450_9FIRM</name>
<dbReference type="PANTHER" id="PTHR22916:SF51">
    <property type="entry name" value="GLYCOSYLTRANSFERASE EPSH-RELATED"/>
    <property type="match status" value="1"/>
</dbReference>
<dbReference type="EMBL" id="JACRWD010000001">
    <property type="protein sequence ID" value="MBC6003710.1"/>
    <property type="molecule type" value="Genomic_DNA"/>
</dbReference>
<protein>
    <submittedName>
        <fullName evidence="5">Glycosyltransferase</fullName>
    </submittedName>
</protein>
<dbReference type="Pfam" id="PF00534">
    <property type="entry name" value="Glycos_transf_1"/>
    <property type="match status" value="1"/>
</dbReference>
<evidence type="ECO:0000313" key="5">
    <source>
        <dbReference type="EMBL" id="MBC6003710.1"/>
    </source>
</evidence>
<sequence length="662" mass="77271">MKVSIIIHVYNVEKYIDECILSAINQTLDDIEIIAIDDKSTDSSLDILNKYKEKYDFVKVIPNEKNMGISATRNIGIQSAKGEYVYFLDSNDCLDKDAMGICYKKAKEYDLDIVKFDTKLFEDKGCRINDFNESYKIIEAECIKGEDFLKKYFTTGDYNNLDISNLYKRDFIIQNNLFLCEGILDENKLCSFQLFLLANRVLYIPKKLCFKKIRDDYIQISDNCKKRLEDTETILSEMYRFYMNNKDLFKSNISDHIKNYIKFIFDKTIILCERGNLIDDRSRIIEKFKIDDEISYEEPNNKKNILFLMYFLYDGGAEKALMSILDNLDYSKYNVDLVLLAKEKEYIYNINENVNVIYIYDSPDQLDRDYLSGNFNLEFKKEYDVEISFLGIFTTWVICRYGNPNAKKITWLHTDFSLTVGGNTVDYVKDIYGRMDKIISVSDGVSKSFTDFVGDSFNSKLQRIYVPTDIYQIRKLSLEDIEYKKNKFTIMSIGRLSSEKGFDRLIKVHKRLLDDGIDNELLIIGSGAEEENLKSLVKELELENSCRLIEYQKNPYPWIKMCDVFVSASYTEALPLAIIEAMVLGKVVVATDTHGSRALFKDKLGLMVSNSEDGLYYGLRLMILNQEIRELYTKNLKEVEKFDFDKFIVMPEIEKLLDEIKN</sequence>
<dbReference type="SUPFAM" id="SSF53448">
    <property type="entry name" value="Nucleotide-diphospho-sugar transferases"/>
    <property type="match status" value="1"/>
</dbReference>
<dbReference type="InterPro" id="IPR029044">
    <property type="entry name" value="Nucleotide-diphossugar_trans"/>
</dbReference>
<dbReference type="InterPro" id="IPR001296">
    <property type="entry name" value="Glyco_trans_1"/>
</dbReference>
<keyword evidence="6" id="KW-1185">Reference proteome</keyword>
<dbReference type="InterPro" id="IPR001173">
    <property type="entry name" value="Glyco_trans_2-like"/>
</dbReference>
<dbReference type="CDD" id="cd00761">
    <property type="entry name" value="Glyco_tranf_GTA_type"/>
    <property type="match status" value="1"/>
</dbReference>
<dbReference type="Proteomes" id="UP000611796">
    <property type="component" value="Unassembled WGS sequence"/>
</dbReference>
<dbReference type="SUPFAM" id="SSF53756">
    <property type="entry name" value="UDP-Glycosyltransferase/glycogen phosphorylase"/>
    <property type="match status" value="1"/>
</dbReference>
<dbReference type="PANTHER" id="PTHR22916">
    <property type="entry name" value="GLYCOSYLTRANSFERASE"/>
    <property type="match status" value="1"/>
</dbReference>
<organism evidence="5 6">
    <name type="scientific">Paeniclostridium hominis</name>
    <dbReference type="NCBI Taxonomy" id="2764329"/>
    <lineage>
        <taxon>Bacteria</taxon>
        <taxon>Bacillati</taxon>
        <taxon>Bacillota</taxon>
        <taxon>Clostridia</taxon>
        <taxon>Peptostreptococcales</taxon>
        <taxon>Peptostreptococcaceae</taxon>
        <taxon>Paeniclostridium</taxon>
    </lineage>
</organism>
<evidence type="ECO:0000313" key="6">
    <source>
        <dbReference type="Proteomes" id="UP000611796"/>
    </source>
</evidence>
<dbReference type="Pfam" id="PF00535">
    <property type="entry name" value="Glycos_transf_2"/>
    <property type="match status" value="1"/>
</dbReference>